<feature type="domain" description="Replication factor A C-terminal" evidence="3">
    <location>
        <begin position="711"/>
        <end position="796"/>
    </location>
</feature>
<dbReference type="EMBL" id="QGKV02000649">
    <property type="protein sequence ID" value="KAF3576158.1"/>
    <property type="molecule type" value="Genomic_DNA"/>
</dbReference>
<dbReference type="InterPro" id="IPR012340">
    <property type="entry name" value="NA-bd_OB-fold"/>
</dbReference>
<keyword evidence="5" id="KW-1185">Reference proteome</keyword>
<feature type="region of interest" description="Disordered" evidence="1">
    <location>
        <begin position="388"/>
        <end position="470"/>
    </location>
</feature>
<keyword evidence="2" id="KW-0812">Transmembrane</keyword>
<reference evidence="4 5" key="1">
    <citation type="journal article" date="2020" name="BMC Genomics">
        <title>Intraspecific diversification of the crop wild relative Brassica cretica Lam. using demographic model selection.</title>
        <authorList>
            <person name="Kioukis A."/>
            <person name="Michalopoulou V.A."/>
            <person name="Briers L."/>
            <person name="Pirintsos S."/>
            <person name="Studholme D.J."/>
            <person name="Pavlidis P."/>
            <person name="Sarris P.F."/>
        </authorList>
    </citation>
    <scope>NUCLEOTIDE SEQUENCE [LARGE SCALE GENOMIC DNA]</scope>
    <source>
        <strain evidence="5">cv. PFS-1207/04</strain>
    </source>
</reference>
<gene>
    <name evidence="4" type="ORF">DY000_02031200</name>
</gene>
<proteinExistence type="predicted"/>
<keyword evidence="2" id="KW-1133">Transmembrane helix</keyword>
<dbReference type="Proteomes" id="UP000266723">
    <property type="component" value="Unassembled WGS sequence"/>
</dbReference>
<dbReference type="InterPro" id="IPR013955">
    <property type="entry name" value="Rep_factor-A_C"/>
</dbReference>
<protein>
    <recommendedName>
        <fullName evidence="3">Replication factor A C-terminal domain-containing protein</fullName>
    </recommendedName>
</protein>
<name>A0ABQ7DD94_BRACR</name>
<feature type="compositionally biased region" description="Basic and acidic residues" evidence="1">
    <location>
        <begin position="268"/>
        <end position="286"/>
    </location>
</feature>
<dbReference type="SUPFAM" id="SSF50249">
    <property type="entry name" value="Nucleic acid-binding proteins"/>
    <property type="match status" value="1"/>
</dbReference>
<evidence type="ECO:0000256" key="1">
    <source>
        <dbReference type="SAM" id="MobiDB-lite"/>
    </source>
</evidence>
<dbReference type="PANTHER" id="PTHR47165">
    <property type="entry name" value="OS03G0429900 PROTEIN"/>
    <property type="match status" value="1"/>
</dbReference>
<evidence type="ECO:0000259" key="3">
    <source>
        <dbReference type="Pfam" id="PF08646"/>
    </source>
</evidence>
<feature type="compositionally biased region" description="Basic and acidic residues" evidence="1">
    <location>
        <begin position="412"/>
        <end position="445"/>
    </location>
</feature>
<evidence type="ECO:0000256" key="2">
    <source>
        <dbReference type="SAM" id="Phobius"/>
    </source>
</evidence>
<dbReference type="Pfam" id="PF08646">
    <property type="entry name" value="Rep_fac-A_C"/>
    <property type="match status" value="1"/>
</dbReference>
<accession>A0ABQ7DD94</accession>
<feature type="transmembrane region" description="Helical" evidence="2">
    <location>
        <begin position="798"/>
        <end position="818"/>
    </location>
</feature>
<evidence type="ECO:0000313" key="4">
    <source>
        <dbReference type="EMBL" id="KAF3576158.1"/>
    </source>
</evidence>
<keyword evidence="2" id="KW-0472">Membrane</keyword>
<comment type="caution">
    <text evidence="4">The sequence shown here is derived from an EMBL/GenBank/DDBJ whole genome shotgun (WGS) entry which is preliminary data.</text>
</comment>
<dbReference type="Gene3D" id="2.40.50.140">
    <property type="entry name" value="Nucleic acid-binding proteins"/>
    <property type="match status" value="1"/>
</dbReference>
<sequence length="871" mass="95466">MLSLTFFVSAPSLLNRSGSRVLLCLFIFFLSIQSSIGYGFNHLKYLIKSIAHNLSSVTLLLFRGGGCSSIKISSSTVEVRLLRFWEVRNIRRADVLMSVDMLLVDTNATLMPATVAASRVPTFAPHLTARSMYSITGFDVAWCNSNFRLSDSSLLIQQSEMLALANTSSQLPDIIGEITAVKSSGSDPPADKNHLMVTTKLGNSDACVTLSLCNDPIPQAQQNPINLKETLDFEPSERDIGELSQPPSTEIRSVTPPPSHALGQQCVRDVEMSSEQEFHPESRRDAPTSAGGRFARESHVPPSPPDVRQSHRSRPPFVCRREADAASRPRLRLRITAAPPPPPVIFRSPVIRFGPFEGRSDSIFRPDFRFGVCLSSWNFEPLERNIGELSQPPSTEIRFVTPPPSHALGHQCVRDVETSPEQEFHPESRRDAPTRARGSFARESHPQPSPPDVRRSHRSRPPSVRRREAAAGDFPVSHHLCWPPPATGLRRLASRLAVMSRDYVSGRGSRDVWTSDTALVSGGSETSGLATQIVWGVGAETYAFDAALEGGGTETDCTSDAAYASCLFMLELNFHSGSSIYSSQWFACLASHTSRSNSFVTHPSFPSPFSLFDVHAISFHNMLEAVRGEPRVVVATSLNPKIVGGHLFLNATSRTHIYFDKDTNVEEILVSTDTGLQSAAPLLKRYAKVESLIISELNEFVITAPPQDIGFMCSGRVTGIKMDKGWCYAACSKCTKKLQRTDSAFTCVHCDNTHDVGALRYRVELGIADDTAEGVFVCFDGVMTKLHNLKANEAGHMLVRYVLALIIVSPVLTAYNFTASHQTYTITRILNGRERAPLPEFVDNGDNVDKGDDIPCDSTVLAKVETGGSSA</sequence>
<feature type="compositionally biased region" description="Basic residues" evidence="1">
    <location>
        <begin position="455"/>
        <end position="464"/>
    </location>
</feature>
<evidence type="ECO:0000313" key="5">
    <source>
        <dbReference type="Proteomes" id="UP000266723"/>
    </source>
</evidence>
<feature type="region of interest" description="Disordered" evidence="1">
    <location>
        <begin position="238"/>
        <end position="323"/>
    </location>
</feature>
<dbReference type="PANTHER" id="PTHR47165:SF4">
    <property type="entry name" value="OS03G0429900 PROTEIN"/>
    <property type="match status" value="1"/>
</dbReference>
<organism evidence="4 5">
    <name type="scientific">Brassica cretica</name>
    <name type="common">Mustard</name>
    <dbReference type="NCBI Taxonomy" id="69181"/>
    <lineage>
        <taxon>Eukaryota</taxon>
        <taxon>Viridiplantae</taxon>
        <taxon>Streptophyta</taxon>
        <taxon>Embryophyta</taxon>
        <taxon>Tracheophyta</taxon>
        <taxon>Spermatophyta</taxon>
        <taxon>Magnoliopsida</taxon>
        <taxon>eudicotyledons</taxon>
        <taxon>Gunneridae</taxon>
        <taxon>Pentapetalae</taxon>
        <taxon>rosids</taxon>
        <taxon>malvids</taxon>
        <taxon>Brassicales</taxon>
        <taxon>Brassicaceae</taxon>
        <taxon>Brassiceae</taxon>
        <taxon>Brassica</taxon>
    </lineage>
</organism>